<dbReference type="Proteomes" id="UP001523216">
    <property type="component" value="Unassembled WGS sequence"/>
</dbReference>
<feature type="chain" id="PRO_5046662786" description="Dockerin domain-containing protein" evidence="1">
    <location>
        <begin position="32"/>
        <end position="230"/>
    </location>
</feature>
<dbReference type="InterPro" id="IPR018247">
    <property type="entry name" value="EF_Hand_1_Ca_BS"/>
</dbReference>
<keyword evidence="1" id="KW-0732">Signal</keyword>
<gene>
    <name evidence="2" type="ORF">LXN57_43075</name>
</gene>
<comment type="caution">
    <text evidence="2">The sequence shown here is derived from an EMBL/GenBank/DDBJ whole genome shotgun (WGS) entry which is preliminary data.</text>
</comment>
<name>A0ABT0YE81_9ACTN</name>
<evidence type="ECO:0000313" key="3">
    <source>
        <dbReference type="Proteomes" id="UP001523216"/>
    </source>
</evidence>
<reference evidence="2 3" key="1">
    <citation type="submission" date="2022-06" db="EMBL/GenBank/DDBJ databases">
        <title>Actinoplanes abujensis sp. nov., isolated from Nigerian arid soil.</title>
        <authorList>
            <person name="Ding P."/>
        </authorList>
    </citation>
    <scope>NUCLEOTIDE SEQUENCE [LARGE SCALE GENOMIC DNA]</scope>
    <source>
        <strain evidence="3">TRM88002</strain>
    </source>
</reference>
<evidence type="ECO:0008006" key="4">
    <source>
        <dbReference type="Google" id="ProtNLM"/>
    </source>
</evidence>
<proteinExistence type="predicted"/>
<dbReference type="PROSITE" id="PS00018">
    <property type="entry name" value="EF_HAND_1"/>
    <property type="match status" value="1"/>
</dbReference>
<evidence type="ECO:0000313" key="2">
    <source>
        <dbReference type="EMBL" id="MCM4084338.1"/>
    </source>
</evidence>
<sequence>MRIRRPLVATMALSMTAGVATLAVTAGSASADRGTRWTNRYPVSVDIKTPAHGDNAGAAGASWFVDLDIDYPGGPTGLRRAGFTGPQLTGPAGHANIPPAPGSFSTGKDDHLPGLVVLTSTTNSTIAGFSGPGTNLANLFNITGVTNRTAKETEIWDTWIVGAAIAGQNVDTTLTVAVVGDLNHNGIYDDAPDVVPDINHDGRIDGRDLKTMGLASNVETVRFHINGQGL</sequence>
<evidence type="ECO:0000256" key="1">
    <source>
        <dbReference type="SAM" id="SignalP"/>
    </source>
</evidence>
<accession>A0ABT0YE81</accession>
<keyword evidence="3" id="KW-1185">Reference proteome</keyword>
<organism evidence="2 3">
    <name type="scientific">Paractinoplanes hotanensis</name>
    <dbReference type="NCBI Taxonomy" id="2906497"/>
    <lineage>
        <taxon>Bacteria</taxon>
        <taxon>Bacillati</taxon>
        <taxon>Actinomycetota</taxon>
        <taxon>Actinomycetes</taxon>
        <taxon>Micromonosporales</taxon>
        <taxon>Micromonosporaceae</taxon>
        <taxon>Paractinoplanes</taxon>
    </lineage>
</organism>
<protein>
    <recommendedName>
        <fullName evidence="4">Dockerin domain-containing protein</fullName>
    </recommendedName>
</protein>
<feature type="signal peptide" evidence="1">
    <location>
        <begin position="1"/>
        <end position="31"/>
    </location>
</feature>
<dbReference type="EMBL" id="JAMQOL010000075">
    <property type="protein sequence ID" value="MCM4084338.1"/>
    <property type="molecule type" value="Genomic_DNA"/>
</dbReference>